<dbReference type="Proteomes" id="UP001189122">
    <property type="component" value="Unassembled WGS sequence"/>
</dbReference>
<proteinExistence type="predicted"/>
<organism evidence="2 3">
    <name type="scientific">Spirodela intermedia</name>
    <name type="common">Intermediate duckweed</name>
    <dbReference type="NCBI Taxonomy" id="51605"/>
    <lineage>
        <taxon>Eukaryota</taxon>
        <taxon>Viridiplantae</taxon>
        <taxon>Streptophyta</taxon>
        <taxon>Embryophyta</taxon>
        <taxon>Tracheophyta</taxon>
        <taxon>Spermatophyta</taxon>
        <taxon>Magnoliopsida</taxon>
        <taxon>Liliopsida</taxon>
        <taxon>Araceae</taxon>
        <taxon>Lemnoideae</taxon>
        <taxon>Spirodela</taxon>
    </lineage>
</organism>
<gene>
    <name evidence="2" type="ORF">SI7747_UN020708</name>
</gene>
<dbReference type="InterPro" id="IPR036249">
    <property type="entry name" value="Thioredoxin-like_sf"/>
</dbReference>
<feature type="compositionally biased region" description="Low complexity" evidence="1">
    <location>
        <begin position="17"/>
        <end position="35"/>
    </location>
</feature>
<reference evidence="3" key="1">
    <citation type="journal article" date="2020" name="Sci. Rep.">
        <title>Chromosome-scale genome assembly for the duckweed Spirodela intermedia, integrating cytogenetic maps, PacBio and Oxford Nanopore libraries.</title>
        <authorList>
            <person name="Hoang P.T.N."/>
            <person name="Fiebig A."/>
            <person name="Novak P."/>
            <person name="Macas J."/>
            <person name="Cao H.X."/>
            <person name="Stepanenko A."/>
            <person name="Chen G."/>
            <person name="Borisjuk N."/>
            <person name="Scholz U."/>
            <person name="Schubert I."/>
        </authorList>
    </citation>
    <scope>NUCLEOTIDE SEQUENCE [LARGE SCALE GENOMIC DNA]</scope>
</reference>
<dbReference type="SUPFAM" id="SSF52833">
    <property type="entry name" value="Thioredoxin-like"/>
    <property type="match status" value="1"/>
</dbReference>
<feature type="region of interest" description="Disordered" evidence="1">
    <location>
        <begin position="1"/>
        <end position="45"/>
    </location>
</feature>
<dbReference type="InterPro" id="IPR010634">
    <property type="entry name" value="DUF1223"/>
</dbReference>
<dbReference type="EMBL" id="CACRZD030000101">
    <property type="protein sequence ID" value="CAA6674350.1"/>
    <property type="molecule type" value="Genomic_DNA"/>
</dbReference>
<dbReference type="PANTHER" id="PTHR36057:SF1">
    <property type="entry name" value="LIPOPROTEIN LIPID ATTACHMENT SITE-LIKE PROTEIN, PUTATIVE (DUF1223)-RELATED"/>
    <property type="match status" value="1"/>
</dbReference>
<accession>A0ABN7E9H7</accession>
<protein>
    <submittedName>
        <fullName evidence="2">Uncharacterized protein</fullName>
    </submittedName>
</protein>
<dbReference type="PANTHER" id="PTHR36057">
    <property type="match status" value="1"/>
</dbReference>
<keyword evidence="3" id="KW-1185">Reference proteome</keyword>
<sequence>MAPPRLFSCFGRGGGPSASSSAAAAKSSTDGATADQSAEEQRRGAPWSWSCSRLKVAPPPRRRSCCSPALAAETSTPPATRTAAGERACRRWWCWRSTSTTGTTWAGRTLRFQHVDCSPKGLRGVTAARRLYTPQVVVQGRAQAVGTDEAEILSAVRSAARFPSPTFQASFQKPTAETLRVSLSGQLRTKVDGGGADVQVALYENGLITDCGKGENRGRVLSNDFVVRKLEKLCRVKDVSAKKTGFNSAKCGIVVFVQGGSQQISGAQHFDLPDVL</sequence>
<dbReference type="Pfam" id="PF06764">
    <property type="entry name" value="DUF1223"/>
    <property type="match status" value="1"/>
</dbReference>
<comment type="caution">
    <text evidence="2">The sequence shown here is derived from an EMBL/GenBank/DDBJ whole genome shotgun (WGS) entry which is preliminary data.</text>
</comment>
<name>A0ABN7E9H7_SPIIN</name>
<evidence type="ECO:0000256" key="1">
    <source>
        <dbReference type="SAM" id="MobiDB-lite"/>
    </source>
</evidence>
<evidence type="ECO:0000313" key="3">
    <source>
        <dbReference type="Proteomes" id="UP001189122"/>
    </source>
</evidence>
<evidence type="ECO:0000313" key="2">
    <source>
        <dbReference type="EMBL" id="CAA6674350.1"/>
    </source>
</evidence>